<reference evidence="10 11" key="1">
    <citation type="journal article" date="2016" name="Nat. Commun.">
        <title>Thousands of microbial genomes shed light on interconnected biogeochemical processes in an aquifer system.</title>
        <authorList>
            <person name="Anantharaman K."/>
            <person name="Brown C.T."/>
            <person name="Hug L.A."/>
            <person name="Sharon I."/>
            <person name="Castelle C.J."/>
            <person name="Probst A.J."/>
            <person name="Thomas B.C."/>
            <person name="Singh A."/>
            <person name="Wilkins M.J."/>
            <person name="Karaoz U."/>
            <person name="Brodie E.L."/>
            <person name="Williams K.H."/>
            <person name="Hubbard S.S."/>
            <person name="Banfield J.F."/>
        </authorList>
    </citation>
    <scope>NUCLEOTIDE SEQUENCE [LARGE SCALE GENOMIC DNA]</scope>
</reference>
<dbReference type="PANTHER" id="PTHR43532">
    <property type="entry name" value="GLUCOSE-1-PHOSPHATE THYMIDYLYLTRANSFERASE"/>
    <property type="match status" value="1"/>
</dbReference>
<dbReference type="InterPro" id="IPR005907">
    <property type="entry name" value="G1P_thy_trans_s"/>
</dbReference>
<organism evidence="10 11">
    <name type="scientific">Candidatus Abawacabacteria bacterium RBG_16_42_10</name>
    <dbReference type="NCBI Taxonomy" id="1817814"/>
    <lineage>
        <taxon>Bacteria</taxon>
        <taxon>Candidatus Abawacaibacteriota</taxon>
    </lineage>
</organism>
<dbReference type="EC" id="2.7.7.24" evidence="3"/>
<evidence type="ECO:0000313" key="10">
    <source>
        <dbReference type="EMBL" id="OGC81960.1"/>
    </source>
</evidence>
<evidence type="ECO:0000256" key="4">
    <source>
        <dbReference type="ARBA" id="ARBA00022679"/>
    </source>
</evidence>
<accession>A0A1F4XK20</accession>
<evidence type="ECO:0000256" key="1">
    <source>
        <dbReference type="ARBA" id="ARBA00001946"/>
    </source>
</evidence>
<dbReference type="InterPro" id="IPR011009">
    <property type="entry name" value="Kinase-like_dom_sf"/>
</dbReference>
<dbReference type="Gene3D" id="3.90.550.10">
    <property type="entry name" value="Spore Coat Polysaccharide Biosynthesis Protein SpsA, Chain A"/>
    <property type="match status" value="1"/>
</dbReference>
<comment type="cofactor">
    <cofactor evidence="1">
        <name>Mg(2+)</name>
        <dbReference type="ChEBI" id="CHEBI:18420"/>
    </cofactor>
</comment>
<proteinExistence type="inferred from homology"/>
<dbReference type="SUPFAM" id="SSF56112">
    <property type="entry name" value="Protein kinase-like (PK-like)"/>
    <property type="match status" value="1"/>
</dbReference>
<name>A0A1F4XK20_9BACT</name>
<evidence type="ECO:0000256" key="8">
    <source>
        <dbReference type="ARBA" id="ARBA00049336"/>
    </source>
</evidence>
<evidence type="ECO:0000259" key="9">
    <source>
        <dbReference type="Pfam" id="PF00483"/>
    </source>
</evidence>
<protein>
    <recommendedName>
        <fullName evidence="3">glucose-1-phosphate thymidylyltransferase</fullName>
        <ecNumber evidence="3">2.7.7.24</ecNumber>
    </recommendedName>
</protein>
<evidence type="ECO:0000256" key="3">
    <source>
        <dbReference type="ARBA" id="ARBA00012461"/>
    </source>
</evidence>
<gene>
    <name evidence="10" type="ORF">A2V81_03745</name>
</gene>
<dbReference type="EMBL" id="MEWR01000014">
    <property type="protein sequence ID" value="OGC81960.1"/>
    <property type="molecule type" value="Genomic_DNA"/>
</dbReference>
<evidence type="ECO:0000313" key="11">
    <source>
        <dbReference type="Proteomes" id="UP000177614"/>
    </source>
</evidence>
<evidence type="ECO:0000256" key="7">
    <source>
        <dbReference type="ARBA" id="ARBA00022842"/>
    </source>
</evidence>
<evidence type="ECO:0000256" key="2">
    <source>
        <dbReference type="ARBA" id="ARBA00010480"/>
    </source>
</evidence>
<keyword evidence="7" id="KW-0460">Magnesium</keyword>
<dbReference type="InterPro" id="IPR029044">
    <property type="entry name" value="Nucleotide-diphossugar_trans"/>
</dbReference>
<comment type="catalytic activity">
    <reaction evidence="8">
        <text>dTTP + alpha-D-glucose 1-phosphate + H(+) = dTDP-alpha-D-glucose + diphosphate</text>
        <dbReference type="Rhea" id="RHEA:15225"/>
        <dbReference type="ChEBI" id="CHEBI:15378"/>
        <dbReference type="ChEBI" id="CHEBI:33019"/>
        <dbReference type="ChEBI" id="CHEBI:37568"/>
        <dbReference type="ChEBI" id="CHEBI:57477"/>
        <dbReference type="ChEBI" id="CHEBI:58601"/>
        <dbReference type="EC" id="2.7.7.24"/>
    </reaction>
</comment>
<dbReference type="Pfam" id="PF00483">
    <property type="entry name" value="NTP_transferase"/>
    <property type="match status" value="1"/>
</dbReference>
<dbReference type="STRING" id="1817814.A2V81_03745"/>
<dbReference type="GO" id="GO:0008879">
    <property type="term" value="F:glucose-1-phosphate thymidylyltransferase activity"/>
    <property type="evidence" value="ECO:0007669"/>
    <property type="project" value="UniProtKB-EC"/>
</dbReference>
<comment type="similarity">
    <text evidence="2">Belongs to the glucose-1-phosphate thymidylyltransferase family.</text>
</comment>
<dbReference type="AlphaFoldDB" id="A0A1F4XK20"/>
<keyword evidence="4" id="KW-0808">Transferase</keyword>
<comment type="caution">
    <text evidence="10">The sequence shown here is derived from an EMBL/GenBank/DDBJ whole genome shotgun (WGS) entry which is preliminary data.</text>
</comment>
<evidence type="ECO:0000256" key="5">
    <source>
        <dbReference type="ARBA" id="ARBA00022695"/>
    </source>
</evidence>
<evidence type="ECO:0000256" key="6">
    <source>
        <dbReference type="ARBA" id="ARBA00022723"/>
    </source>
</evidence>
<sequence>MKRILIIPSAGRARRLSPLNNYFPKALIPCGDKPALSRILDFYKHIAIQQVVIVVASDHVARFRKIVEHYRYRFPIKIIVQKSALGLLDSIVQAKEEIAKADQVLIHLADTLLQMPLHESDLQQSWVLSAKVINPRDWCMIKFTDKQLLSLVDKPVSCEGKDAICGVYFFHRIHILLQALKYAMSYSKPIHGELQVSGLIERYKTSQPVLVRPRNDWSDIGNLKRLHAHTTFDARGQNKLIRRGQSIVKKSSGKLLVGERFYYRNLKVPQYFPKIFEIDEGKITMSYEPLQSLAYLFLYESMEEENTQYVVDELWSKMIQDFYGKCTDDALSTETAWMYGKRIVDRVEELSEKAAFPLQFVDTLYINNVKVIGWPKLKSIVLSRARDLADTAIIRHIHGDFHCANILYDALRHIFIFVDPRGEWGRQVSVYGDIRYDFGKFLHSFHGGYEFIKNNLSFFECYDTQRYTLKMPSDPMNTLYFLQPYLDNMGIKTKDVLWIEALCFLSMGKFYSDYQMRQQFFLRGLYLLNQLL</sequence>
<feature type="domain" description="Nucleotidyl transferase" evidence="9">
    <location>
        <begin position="6"/>
        <end position="233"/>
    </location>
</feature>
<dbReference type="InterPro" id="IPR005835">
    <property type="entry name" value="NTP_transferase_dom"/>
</dbReference>
<dbReference type="SUPFAM" id="SSF53448">
    <property type="entry name" value="Nucleotide-diphospho-sugar transferases"/>
    <property type="match status" value="1"/>
</dbReference>
<keyword evidence="6" id="KW-0479">Metal-binding</keyword>
<keyword evidence="5" id="KW-0548">Nucleotidyltransferase</keyword>
<dbReference type="GO" id="GO:0046872">
    <property type="term" value="F:metal ion binding"/>
    <property type="evidence" value="ECO:0007669"/>
    <property type="project" value="UniProtKB-KW"/>
</dbReference>
<dbReference type="PANTHER" id="PTHR43532:SF1">
    <property type="entry name" value="GLUCOSE-1-PHOSPHATE THYMIDYLYLTRANSFERASE 1"/>
    <property type="match status" value="1"/>
</dbReference>
<dbReference type="Proteomes" id="UP000177614">
    <property type="component" value="Unassembled WGS sequence"/>
</dbReference>